<dbReference type="InterPro" id="IPR014145">
    <property type="entry name" value="LigD_pol_dom"/>
</dbReference>
<dbReference type="CDD" id="cd07906">
    <property type="entry name" value="Adenylation_DNA_ligase_LigD_LigC"/>
    <property type="match status" value="1"/>
</dbReference>
<evidence type="ECO:0000256" key="1">
    <source>
        <dbReference type="SAM" id="MobiDB-lite"/>
    </source>
</evidence>
<dbReference type="PANTHER" id="PTHR42705">
    <property type="entry name" value="BIFUNCTIONAL NON-HOMOLOGOUS END JOINING PROTEIN LIGD"/>
    <property type="match status" value="1"/>
</dbReference>
<dbReference type="RefSeq" id="WP_104978398.1">
    <property type="nucleotide sequence ID" value="NZ_CP012673.1"/>
</dbReference>
<feature type="domain" description="ATP-dependent DNA ligase family profile" evidence="2">
    <location>
        <begin position="370"/>
        <end position="462"/>
    </location>
</feature>
<gene>
    <name evidence="3" type="primary">ligC</name>
    <name evidence="3" type="ORF">SOCE26_020230</name>
</gene>
<dbReference type="Pfam" id="PF01068">
    <property type="entry name" value="DNA_ligase_A_M"/>
    <property type="match status" value="1"/>
</dbReference>
<accession>A0A2L0EMZ0</accession>
<dbReference type="Gene3D" id="3.30.1490.70">
    <property type="match status" value="1"/>
</dbReference>
<dbReference type="SUPFAM" id="SSF56091">
    <property type="entry name" value="DNA ligase/mRNA capping enzyme, catalytic domain"/>
    <property type="match status" value="1"/>
</dbReference>
<dbReference type="PANTHER" id="PTHR42705:SF2">
    <property type="entry name" value="BIFUNCTIONAL NON-HOMOLOGOUS END JOINING PROTEIN LIGD"/>
    <property type="match status" value="1"/>
</dbReference>
<dbReference type="InterPro" id="IPR052171">
    <property type="entry name" value="NHEJ_LigD"/>
</dbReference>
<evidence type="ECO:0000259" key="2">
    <source>
        <dbReference type="PROSITE" id="PS50160"/>
    </source>
</evidence>
<dbReference type="InterPro" id="IPR014144">
    <property type="entry name" value="LigD_PE_domain"/>
</dbReference>
<dbReference type="PROSITE" id="PS50160">
    <property type="entry name" value="DNA_LIGASE_A3"/>
    <property type="match status" value="1"/>
</dbReference>
<dbReference type="InterPro" id="IPR012310">
    <property type="entry name" value="DNA_ligase_ATP-dep_cent"/>
</dbReference>
<dbReference type="OrthoDB" id="9802472at2"/>
<feature type="compositionally biased region" description="Basic and acidic residues" evidence="1">
    <location>
        <begin position="475"/>
        <end position="485"/>
    </location>
</feature>
<feature type="compositionally biased region" description="Basic residues" evidence="1">
    <location>
        <begin position="486"/>
        <end position="496"/>
    </location>
</feature>
<dbReference type="Pfam" id="PF13298">
    <property type="entry name" value="LigD_N"/>
    <property type="match status" value="1"/>
</dbReference>
<dbReference type="InterPro" id="IPR033651">
    <property type="entry name" value="PaeLigD_Pol-like"/>
</dbReference>
<protein>
    <submittedName>
        <fullName evidence="3">ATP-dependent DNA ligase</fullName>
    </submittedName>
</protein>
<proteinExistence type="predicted"/>
<dbReference type="EMBL" id="CP012673">
    <property type="protein sequence ID" value="AUX40622.1"/>
    <property type="molecule type" value="Genomic_DNA"/>
</dbReference>
<dbReference type="GO" id="GO:0005524">
    <property type="term" value="F:ATP binding"/>
    <property type="evidence" value="ECO:0007669"/>
    <property type="project" value="InterPro"/>
</dbReference>
<feature type="region of interest" description="Disordered" evidence="1">
    <location>
        <begin position="464"/>
        <end position="513"/>
    </location>
</feature>
<evidence type="ECO:0000313" key="4">
    <source>
        <dbReference type="Proteomes" id="UP000238348"/>
    </source>
</evidence>
<dbReference type="GO" id="GO:0003910">
    <property type="term" value="F:DNA ligase (ATP) activity"/>
    <property type="evidence" value="ECO:0007669"/>
    <property type="project" value="InterPro"/>
</dbReference>
<evidence type="ECO:0000313" key="3">
    <source>
        <dbReference type="EMBL" id="AUX40622.1"/>
    </source>
</evidence>
<dbReference type="NCBIfam" id="TIGR02778">
    <property type="entry name" value="ligD_pol"/>
    <property type="match status" value="1"/>
</dbReference>
<reference evidence="3 4" key="1">
    <citation type="submission" date="2015-09" db="EMBL/GenBank/DDBJ databases">
        <title>Sorangium comparison.</title>
        <authorList>
            <person name="Zaburannyi N."/>
            <person name="Bunk B."/>
            <person name="Overmann J."/>
            <person name="Mueller R."/>
        </authorList>
    </citation>
    <scope>NUCLEOTIDE SEQUENCE [LARGE SCALE GENOMIC DNA]</scope>
    <source>
        <strain evidence="3 4">So ce26</strain>
    </source>
</reference>
<keyword evidence="3" id="KW-0436">Ligase</keyword>
<dbReference type="Proteomes" id="UP000238348">
    <property type="component" value="Chromosome"/>
</dbReference>
<dbReference type="NCBIfam" id="TIGR02777">
    <property type="entry name" value="LigD_PE_dom"/>
    <property type="match status" value="1"/>
</dbReference>
<dbReference type="Pfam" id="PF21686">
    <property type="entry name" value="LigD_Prim-Pol"/>
    <property type="match status" value="1"/>
</dbReference>
<dbReference type="CDD" id="cd04862">
    <property type="entry name" value="PaeLigD_Pol_like"/>
    <property type="match status" value="1"/>
</dbReference>
<dbReference type="Gene3D" id="3.30.470.30">
    <property type="entry name" value="DNA ligase/mRNA capping enzyme"/>
    <property type="match status" value="1"/>
</dbReference>
<dbReference type="Gene3D" id="3.90.920.10">
    <property type="entry name" value="DNA primase, PRIM domain"/>
    <property type="match status" value="1"/>
</dbReference>
<dbReference type="AlphaFoldDB" id="A0A2L0EMZ0"/>
<organism evidence="3 4">
    <name type="scientific">Sorangium cellulosum</name>
    <name type="common">Polyangium cellulosum</name>
    <dbReference type="NCBI Taxonomy" id="56"/>
    <lineage>
        <taxon>Bacteria</taxon>
        <taxon>Pseudomonadati</taxon>
        <taxon>Myxococcota</taxon>
        <taxon>Polyangia</taxon>
        <taxon>Polyangiales</taxon>
        <taxon>Polyangiaceae</taxon>
        <taxon>Sorangium</taxon>
    </lineage>
</organism>
<name>A0A2L0EMZ0_SORCE</name>
<dbReference type="GO" id="GO:0006281">
    <property type="term" value="P:DNA repair"/>
    <property type="evidence" value="ECO:0007669"/>
    <property type="project" value="InterPro"/>
</dbReference>
<sequence length="809" mass="88613">MGLREYWRKRDFAVTPEPRGAEVPDEPAGAEERTFIIQKHAASHLHYDFRLELEGVLKSWSVPKGPSLDPEVKRLAMHTEDHPLEYGDFEGIIPKGQYGGGTVLLWERGTWVPLENPHKGYHAGKLKFLLRGEKLRGGFTLVRTRGRDDDDEGRSWLLIKENDAEARPTKEYNVVEARPESVATGRQLDEIAAAKDRVWHSNRAEKPPKQGRGAVRRGERVDDGWARVAGQVEGAREAVMPAKVRPQLPRHLPASKSKAAARKSGTAAGKAKAAAGKAKAAAGKAKAAAEVPDGAGWLHEIQYDGCRTMARIEDGHVRLLDEKGKEIAGRFEHIAAALAKLGLTTALLDGEVTVLRRDGTTAPPPSSDRAAPGEGEVVYFVFDLLYLEGHDLTASPLSARKQALARLLGASQRGAGPLRYSDHIEGSWEEVLRNGCQLSLKGIVSKRSDAPYAPGRGPGWVRASCGAAPGEEQEEPARGRGERAATKTKKTTKKRAAPAEGGRRKDDEGVSVAGVRLSHPDRVLYPEQGITKRELALYYASIAERMVPHVQDRPLTLVRCPEGTESECVYMKHGRAWGPSALRRVMIQEKTKTGEYLVADSAEALVSLAQMGILEIHTWNSTVSRLEQPDRVVFDLDPDPSVPWERVVAAALLLRERLEELDLESFVKTTGGKGFHVVVPLAPSSGWDECLAFTKALSGEIARREPEAYTIAVSKAQRKGKIFIDYLRNTRGATSVAAYSTRARPGAPVSAPLSWDELGPELRSDHVTIRNLPQRLASLKADPWARYGKVRQKITAAMRRAVGIVRGSA</sequence>
<dbReference type="GO" id="GO:0006310">
    <property type="term" value="P:DNA recombination"/>
    <property type="evidence" value="ECO:0007669"/>
    <property type="project" value="InterPro"/>
</dbReference>